<dbReference type="Gene3D" id="3.60.21.10">
    <property type="match status" value="1"/>
</dbReference>
<evidence type="ECO:0000313" key="3">
    <source>
        <dbReference type="Proteomes" id="UP000268093"/>
    </source>
</evidence>
<comment type="caution">
    <text evidence="2">The sequence shown here is derived from an EMBL/GenBank/DDBJ whole genome shotgun (WGS) entry which is preliminary data.</text>
</comment>
<dbReference type="PANTHER" id="PTHR37844">
    <property type="entry name" value="SER/THR PROTEIN PHOSPHATASE SUPERFAMILY (AFU_ORTHOLOGUE AFUA_1G14840)"/>
    <property type="match status" value="1"/>
</dbReference>
<sequence>MSTAENSDPNILTSFQFVSDIHLEYYPQHKPHTWPSISPLAPILILAGDIGQACQPSYHDFLASCSTSFDHVLVVAGNHEFYQPTKPVLTVTEVLETIQSICDAFPNVTFLNKTAIVIDGVRFLGTTMWTQVHPKDQATVAAYMNDYHKIFIERPESQSASHSKKYGGWRIATVDDTQSWHQDQRDWLARELANPSDATALPTVIVTHHAPSFHHLETNHTAEKGFKTAYASDLTKMMRNPPVVAWISGHTHSITKKVLGGGNGVLCVSNCAGYPRARVQGYETGKIMVLKKGDSGVTVAEMI</sequence>
<accession>A0A433D9U0</accession>
<dbReference type="Proteomes" id="UP000268093">
    <property type="component" value="Unassembled WGS sequence"/>
</dbReference>
<dbReference type="SUPFAM" id="SSF56300">
    <property type="entry name" value="Metallo-dependent phosphatases"/>
    <property type="match status" value="1"/>
</dbReference>
<organism evidence="2 3">
    <name type="scientific">Jimgerdemannia flammicorona</name>
    <dbReference type="NCBI Taxonomy" id="994334"/>
    <lineage>
        <taxon>Eukaryota</taxon>
        <taxon>Fungi</taxon>
        <taxon>Fungi incertae sedis</taxon>
        <taxon>Mucoromycota</taxon>
        <taxon>Mucoromycotina</taxon>
        <taxon>Endogonomycetes</taxon>
        <taxon>Endogonales</taxon>
        <taxon>Endogonaceae</taxon>
        <taxon>Jimgerdemannia</taxon>
    </lineage>
</organism>
<feature type="domain" description="Calcineurin-like phosphoesterase" evidence="1">
    <location>
        <begin position="17"/>
        <end position="252"/>
    </location>
</feature>
<protein>
    <submittedName>
        <fullName evidence="2">Metallo-dependent phosphatase-like protein</fullName>
    </submittedName>
</protein>
<dbReference type="InterPro" id="IPR004843">
    <property type="entry name" value="Calcineurin-like_PHP"/>
</dbReference>
<name>A0A433D9U0_9FUNG</name>
<gene>
    <name evidence="2" type="ORF">BC936DRAFT_145503</name>
</gene>
<dbReference type="EMBL" id="RBNI01004270">
    <property type="protein sequence ID" value="RUP47638.1"/>
    <property type="molecule type" value="Genomic_DNA"/>
</dbReference>
<dbReference type="Pfam" id="PF00149">
    <property type="entry name" value="Metallophos"/>
    <property type="match status" value="1"/>
</dbReference>
<dbReference type="OrthoDB" id="550558at2759"/>
<reference evidence="2 3" key="1">
    <citation type="journal article" date="2018" name="New Phytol.">
        <title>Phylogenomics of Endogonaceae and evolution of mycorrhizas within Mucoromycota.</title>
        <authorList>
            <person name="Chang Y."/>
            <person name="Desiro A."/>
            <person name="Na H."/>
            <person name="Sandor L."/>
            <person name="Lipzen A."/>
            <person name="Clum A."/>
            <person name="Barry K."/>
            <person name="Grigoriev I.V."/>
            <person name="Martin F.M."/>
            <person name="Stajich J.E."/>
            <person name="Smith M.E."/>
            <person name="Bonito G."/>
            <person name="Spatafora J.W."/>
        </authorList>
    </citation>
    <scope>NUCLEOTIDE SEQUENCE [LARGE SCALE GENOMIC DNA]</scope>
    <source>
        <strain evidence="2 3">GMNB39</strain>
    </source>
</reference>
<proteinExistence type="predicted"/>
<evidence type="ECO:0000259" key="1">
    <source>
        <dbReference type="Pfam" id="PF00149"/>
    </source>
</evidence>
<dbReference type="PANTHER" id="PTHR37844:SF2">
    <property type="entry name" value="SER_THR PROTEIN PHOSPHATASE SUPERFAMILY (AFU_ORTHOLOGUE AFUA_1G14840)"/>
    <property type="match status" value="1"/>
</dbReference>
<dbReference type="GO" id="GO:0016787">
    <property type="term" value="F:hydrolase activity"/>
    <property type="evidence" value="ECO:0007669"/>
    <property type="project" value="InterPro"/>
</dbReference>
<evidence type="ECO:0000313" key="2">
    <source>
        <dbReference type="EMBL" id="RUP47638.1"/>
    </source>
</evidence>
<dbReference type="InterPro" id="IPR029052">
    <property type="entry name" value="Metallo-depent_PP-like"/>
</dbReference>
<keyword evidence="3" id="KW-1185">Reference proteome</keyword>
<dbReference type="AlphaFoldDB" id="A0A433D9U0"/>